<name>A0A2Z7CHV9_9LAMI</name>
<dbReference type="PROSITE" id="PS00526">
    <property type="entry name" value="RIBOSOMAL_L19E"/>
    <property type="match status" value="1"/>
</dbReference>
<dbReference type="InterPro" id="IPR023638">
    <property type="entry name" value="Ribosomal_eL19_CS"/>
</dbReference>
<dbReference type="InterPro" id="IPR035970">
    <property type="entry name" value="60S_ribosomal_eL19_sf"/>
</dbReference>
<comment type="similarity">
    <text evidence="1 4">Belongs to the eukaryotic ribosomal protein eL19 family.</text>
</comment>
<proteinExistence type="inferred from homology"/>
<dbReference type="InterPro" id="IPR057259">
    <property type="entry name" value="Ribosomal_L19e"/>
</dbReference>
<dbReference type="FunFam" id="1.10.1650.10:FF:000001">
    <property type="entry name" value="Ribosomal protein L19"/>
    <property type="match status" value="1"/>
</dbReference>
<sequence length="171" mass="20201">MVSLRLQKRLASSILNCGKNKVWLDPNESNHIAMANSRLSLRKLIEDGFILDKPSKIHSRSRSRRTMEAKRKGRHLGFGKRKGTKEARLPSKLLWMRRIRVLRRLLHNYRDSEKIDKHLYHDLYMKVKGNTFKNKRLLMESVHKLKVERKVLKAFQDQVVAIKGSRKNHRG</sequence>
<dbReference type="SUPFAM" id="SSF48140">
    <property type="entry name" value="Ribosomal protein L19 (L19e)"/>
    <property type="match status" value="1"/>
</dbReference>
<dbReference type="PANTHER" id="PTHR10722">
    <property type="entry name" value="60S RIBOSOMAL PROTEIN L19"/>
    <property type="match status" value="1"/>
</dbReference>
<dbReference type="HAMAP" id="MF_01475">
    <property type="entry name" value="Ribosomal_eL19"/>
    <property type="match status" value="1"/>
</dbReference>
<feature type="domain" description="Large ribosomal subunit protein eL19" evidence="6">
    <location>
        <begin position="3"/>
        <end position="146"/>
    </location>
</feature>
<dbReference type="InterPro" id="IPR057260">
    <property type="entry name" value="Ribosomal_L19e_C"/>
</dbReference>
<dbReference type="GO" id="GO:0003735">
    <property type="term" value="F:structural constituent of ribosome"/>
    <property type="evidence" value="ECO:0007669"/>
    <property type="project" value="InterPro"/>
</dbReference>
<dbReference type="InterPro" id="IPR033935">
    <property type="entry name" value="Ribosomal_eL19_euk"/>
</dbReference>
<evidence type="ECO:0000256" key="3">
    <source>
        <dbReference type="ARBA" id="ARBA00023274"/>
    </source>
</evidence>
<reference evidence="7 8" key="1">
    <citation type="journal article" date="2015" name="Proc. Natl. Acad. Sci. U.S.A.">
        <title>The resurrection genome of Boea hygrometrica: A blueprint for survival of dehydration.</title>
        <authorList>
            <person name="Xiao L."/>
            <person name="Yang G."/>
            <person name="Zhang L."/>
            <person name="Yang X."/>
            <person name="Zhao S."/>
            <person name="Ji Z."/>
            <person name="Zhou Q."/>
            <person name="Hu M."/>
            <person name="Wang Y."/>
            <person name="Chen M."/>
            <person name="Xu Y."/>
            <person name="Jin H."/>
            <person name="Xiao X."/>
            <person name="Hu G."/>
            <person name="Bao F."/>
            <person name="Hu Y."/>
            <person name="Wan P."/>
            <person name="Li L."/>
            <person name="Deng X."/>
            <person name="Kuang T."/>
            <person name="Xiang C."/>
            <person name="Zhu J.K."/>
            <person name="Oliver M.J."/>
            <person name="He Y."/>
        </authorList>
    </citation>
    <scope>NUCLEOTIDE SEQUENCE [LARGE SCALE GENOMIC DNA]</scope>
    <source>
        <strain evidence="8">cv. XS01</strain>
    </source>
</reference>
<dbReference type="Pfam" id="PF25476">
    <property type="entry name" value="Ribosomal_L19e_C"/>
    <property type="match status" value="1"/>
</dbReference>
<evidence type="ECO:0000313" key="7">
    <source>
        <dbReference type="EMBL" id="KZV46508.1"/>
    </source>
</evidence>
<gene>
    <name evidence="7" type="ORF">F511_10613</name>
</gene>
<keyword evidence="8" id="KW-1185">Reference proteome</keyword>
<evidence type="ECO:0000256" key="2">
    <source>
        <dbReference type="ARBA" id="ARBA00022980"/>
    </source>
</evidence>
<evidence type="ECO:0000259" key="6">
    <source>
        <dbReference type="SMART" id="SM01416"/>
    </source>
</evidence>
<evidence type="ECO:0000256" key="4">
    <source>
        <dbReference type="RuleBase" id="RU000574"/>
    </source>
</evidence>
<dbReference type="SMART" id="SM01416">
    <property type="entry name" value="Ribosomal_L19e"/>
    <property type="match status" value="1"/>
</dbReference>
<dbReference type="GO" id="GO:0006412">
    <property type="term" value="P:translation"/>
    <property type="evidence" value="ECO:0007669"/>
    <property type="project" value="InterPro"/>
</dbReference>
<dbReference type="InterPro" id="IPR015972">
    <property type="entry name" value="Ribosomal_eL19_dom1"/>
</dbReference>
<dbReference type="GO" id="GO:0022625">
    <property type="term" value="C:cytosolic large ribosomal subunit"/>
    <property type="evidence" value="ECO:0007669"/>
    <property type="project" value="InterPro"/>
</dbReference>
<keyword evidence="2 4" id="KW-0689">Ribosomal protein</keyword>
<dbReference type="NCBIfam" id="NF006343">
    <property type="entry name" value="PRK08570.1"/>
    <property type="match status" value="1"/>
</dbReference>
<protein>
    <recommendedName>
        <fullName evidence="4">Ribosomal protein L19</fullName>
    </recommendedName>
</protein>
<feature type="compositionally biased region" description="Basic residues" evidence="5">
    <location>
        <begin position="71"/>
        <end position="82"/>
    </location>
</feature>
<dbReference type="Gene3D" id="1.10.1200.240">
    <property type="match status" value="1"/>
</dbReference>
<dbReference type="GO" id="GO:0003729">
    <property type="term" value="F:mRNA binding"/>
    <property type="evidence" value="ECO:0007669"/>
    <property type="project" value="UniProtKB-ARBA"/>
</dbReference>
<keyword evidence="3 4" id="KW-0687">Ribonucleoprotein</keyword>
<dbReference type="EMBL" id="KQ995661">
    <property type="protein sequence ID" value="KZV46508.1"/>
    <property type="molecule type" value="Genomic_DNA"/>
</dbReference>
<dbReference type="CDD" id="cd01417">
    <property type="entry name" value="Ribosomal_L19e_E"/>
    <property type="match status" value="1"/>
</dbReference>
<dbReference type="InterPro" id="IPR000196">
    <property type="entry name" value="Ribosomal_eL19_dom"/>
</dbReference>
<organism evidence="7 8">
    <name type="scientific">Dorcoceras hygrometricum</name>
    <dbReference type="NCBI Taxonomy" id="472368"/>
    <lineage>
        <taxon>Eukaryota</taxon>
        <taxon>Viridiplantae</taxon>
        <taxon>Streptophyta</taxon>
        <taxon>Embryophyta</taxon>
        <taxon>Tracheophyta</taxon>
        <taxon>Spermatophyta</taxon>
        <taxon>Magnoliopsida</taxon>
        <taxon>eudicotyledons</taxon>
        <taxon>Gunneridae</taxon>
        <taxon>Pentapetalae</taxon>
        <taxon>asterids</taxon>
        <taxon>lamiids</taxon>
        <taxon>Lamiales</taxon>
        <taxon>Gesneriaceae</taxon>
        <taxon>Didymocarpoideae</taxon>
        <taxon>Trichosporeae</taxon>
        <taxon>Loxocarpinae</taxon>
        <taxon>Dorcoceras</taxon>
    </lineage>
</organism>
<evidence type="ECO:0000313" key="8">
    <source>
        <dbReference type="Proteomes" id="UP000250235"/>
    </source>
</evidence>
<dbReference type="InterPro" id="IPR039547">
    <property type="entry name" value="Ribosomal_eL19"/>
</dbReference>
<evidence type="ECO:0000256" key="5">
    <source>
        <dbReference type="SAM" id="MobiDB-lite"/>
    </source>
</evidence>
<dbReference type="FunFam" id="1.10.1200.240:FF:000001">
    <property type="entry name" value="Ribosomal protein L19"/>
    <property type="match status" value="1"/>
</dbReference>
<feature type="region of interest" description="Disordered" evidence="5">
    <location>
        <begin position="60"/>
        <end position="82"/>
    </location>
</feature>
<dbReference type="AlphaFoldDB" id="A0A2Z7CHV9"/>
<dbReference type="Gene3D" id="1.10.1650.10">
    <property type="match status" value="1"/>
</dbReference>
<accession>A0A2Z7CHV9</accession>
<dbReference type="OrthoDB" id="5407653at2759"/>
<dbReference type="Pfam" id="PF01280">
    <property type="entry name" value="Ribosomal_L19e"/>
    <property type="match status" value="1"/>
</dbReference>
<dbReference type="Proteomes" id="UP000250235">
    <property type="component" value="Unassembled WGS sequence"/>
</dbReference>
<evidence type="ECO:0000256" key="1">
    <source>
        <dbReference type="ARBA" id="ARBA00011082"/>
    </source>
</evidence>